<sequence length="101" mass="11736">MENIRPKRPPTNEVLGQRVKACDIRDTVKTRPTRRYNANIFLEKLIKEDLVLNKALKDGATNKLTHNLEGPYRIIEEVRIGAFQLEHLDGRRVPRTWNSTS</sequence>
<organism evidence="1 2">
    <name type="scientific">Mucuna pruriens</name>
    <name type="common">Velvet bean</name>
    <name type="synonym">Dolichos pruriens</name>
    <dbReference type="NCBI Taxonomy" id="157652"/>
    <lineage>
        <taxon>Eukaryota</taxon>
        <taxon>Viridiplantae</taxon>
        <taxon>Streptophyta</taxon>
        <taxon>Embryophyta</taxon>
        <taxon>Tracheophyta</taxon>
        <taxon>Spermatophyta</taxon>
        <taxon>Magnoliopsida</taxon>
        <taxon>eudicotyledons</taxon>
        <taxon>Gunneridae</taxon>
        <taxon>Pentapetalae</taxon>
        <taxon>rosids</taxon>
        <taxon>fabids</taxon>
        <taxon>Fabales</taxon>
        <taxon>Fabaceae</taxon>
        <taxon>Papilionoideae</taxon>
        <taxon>50 kb inversion clade</taxon>
        <taxon>NPAAA clade</taxon>
        <taxon>indigoferoid/millettioid clade</taxon>
        <taxon>Phaseoleae</taxon>
        <taxon>Mucuna</taxon>
    </lineage>
</organism>
<dbReference type="AlphaFoldDB" id="A0A371EKQ5"/>
<evidence type="ECO:0000313" key="1">
    <source>
        <dbReference type="EMBL" id="RDX66576.1"/>
    </source>
</evidence>
<protein>
    <submittedName>
        <fullName evidence="1">Uncharacterized protein</fullName>
    </submittedName>
</protein>
<evidence type="ECO:0000313" key="2">
    <source>
        <dbReference type="Proteomes" id="UP000257109"/>
    </source>
</evidence>
<reference evidence="1" key="1">
    <citation type="submission" date="2018-05" db="EMBL/GenBank/DDBJ databases">
        <title>Draft genome of Mucuna pruriens seed.</title>
        <authorList>
            <person name="Nnadi N.E."/>
            <person name="Vos R."/>
            <person name="Hasami M.H."/>
            <person name="Devisetty U.K."/>
            <person name="Aguiy J.C."/>
        </authorList>
    </citation>
    <scope>NUCLEOTIDE SEQUENCE [LARGE SCALE GENOMIC DNA]</scope>
    <source>
        <strain evidence="1">JCA_2017</strain>
    </source>
</reference>
<keyword evidence="2" id="KW-1185">Reference proteome</keyword>
<accession>A0A371EKQ5</accession>
<comment type="caution">
    <text evidence="1">The sequence shown here is derived from an EMBL/GenBank/DDBJ whole genome shotgun (WGS) entry which is preliminary data.</text>
</comment>
<feature type="non-terminal residue" evidence="1">
    <location>
        <position position="1"/>
    </location>
</feature>
<dbReference type="EMBL" id="QJKJ01013376">
    <property type="protein sequence ID" value="RDX66576.1"/>
    <property type="molecule type" value="Genomic_DNA"/>
</dbReference>
<gene>
    <name evidence="1" type="ORF">CR513_54643</name>
</gene>
<proteinExistence type="predicted"/>
<name>A0A371EKQ5_MUCPR</name>
<dbReference type="OrthoDB" id="1433117at2759"/>
<dbReference type="Proteomes" id="UP000257109">
    <property type="component" value="Unassembled WGS sequence"/>
</dbReference>